<dbReference type="InterPro" id="IPR029063">
    <property type="entry name" value="SAM-dependent_MTases_sf"/>
</dbReference>
<comment type="catalytic activity">
    <reaction evidence="6 7">
        <text>a 2'-deoxyadenosine in DNA + S-adenosyl-L-methionine = an N(6)-methyl-2'-deoxyadenosine in DNA + S-adenosyl-L-homocysteine + H(+)</text>
        <dbReference type="Rhea" id="RHEA:15197"/>
        <dbReference type="Rhea" id="RHEA-COMP:12418"/>
        <dbReference type="Rhea" id="RHEA-COMP:12419"/>
        <dbReference type="ChEBI" id="CHEBI:15378"/>
        <dbReference type="ChEBI" id="CHEBI:57856"/>
        <dbReference type="ChEBI" id="CHEBI:59789"/>
        <dbReference type="ChEBI" id="CHEBI:90615"/>
        <dbReference type="ChEBI" id="CHEBI:90616"/>
        <dbReference type="EC" id="2.1.1.72"/>
    </reaction>
</comment>
<protein>
    <recommendedName>
        <fullName evidence="2 7">Site-specific DNA-methyltransferase (adenine-specific)</fullName>
        <ecNumber evidence="2 7">2.1.1.72</ecNumber>
    </recommendedName>
</protein>
<proteinExistence type="inferred from homology"/>
<dbReference type="Pfam" id="PF02086">
    <property type="entry name" value="MethyltransfD12"/>
    <property type="match status" value="1"/>
</dbReference>
<dbReference type="GO" id="GO:0009007">
    <property type="term" value="F:site-specific DNA-methyltransferase (adenine-specific) activity"/>
    <property type="evidence" value="ECO:0007669"/>
    <property type="project" value="UniProtKB-UniRule"/>
</dbReference>
<dbReference type="InterPro" id="IPR012263">
    <property type="entry name" value="M_m6A_EcoRV"/>
</dbReference>
<dbReference type="PATRIC" id="fig|927704.6.peg.3504"/>
<dbReference type="AlphaFoldDB" id="I0GVF3"/>
<dbReference type="KEGG" id="sri:SELR_pSRC400890"/>
<evidence type="ECO:0000256" key="5">
    <source>
        <dbReference type="ARBA" id="ARBA00022691"/>
    </source>
</evidence>
<keyword evidence="8" id="KW-0614">Plasmid</keyword>
<dbReference type="InterPro" id="IPR023095">
    <property type="entry name" value="Ade_MeTrfase_dom_2"/>
</dbReference>
<geneLocation type="plasmid" evidence="8 9">
    <name>pSRC4</name>
</geneLocation>
<organism evidence="8 9">
    <name type="scientific">Selenomonas ruminantium subsp. lactilytica (strain NBRC 103574 / TAM6421)</name>
    <dbReference type="NCBI Taxonomy" id="927704"/>
    <lineage>
        <taxon>Bacteria</taxon>
        <taxon>Bacillati</taxon>
        <taxon>Bacillota</taxon>
        <taxon>Negativicutes</taxon>
        <taxon>Selenomonadales</taxon>
        <taxon>Selenomonadaceae</taxon>
        <taxon>Selenomonas</taxon>
    </lineage>
</organism>
<evidence type="ECO:0000256" key="1">
    <source>
        <dbReference type="ARBA" id="ARBA00006594"/>
    </source>
</evidence>
<keyword evidence="5 7" id="KW-0949">S-adenosyl-L-methionine</keyword>
<dbReference type="Proteomes" id="UP000007887">
    <property type="component" value="Plasmid pSRC4"/>
</dbReference>
<accession>I0GVF3</accession>
<keyword evidence="4 7" id="KW-0808">Transferase</keyword>
<dbReference type="InterPro" id="IPR002052">
    <property type="entry name" value="DNA_methylase_N6_adenine_CS"/>
</dbReference>
<dbReference type="RefSeq" id="WP_014426040.1">
    <property type="nucleotide sequence ID" value="NC_017069.1"/>
</dbReference>
<dbReference type="GO" id="GO:0009307">
    <property type="term" value="P:DNA restriction-modification system"/>
    <property type="evidence" value="ECO:0007669"/>
    <property type="project" value="InterPro"/>
</dbReference>
<name>I0GVF3_SELRL</name>
<dbReference type="Gene3D" id="1.10.1020.10">
    <property type="entry name" value="Adenine-specific Methyltransferase, Domain 2"/>
    <property type="match status" value="1"/>
</dbReference>
<dbReference type="SUPFAM" id="SSF53335">
    <property type="entry name" value="S-adenosyl-L-methionine-dependent methyltransferases"/>
    <property type="match status" value="1"/>
</dbReference>
<dbReference type="GO" id="GO:0006298">
    <property type="term" value="P:mismatch repair"/>
    <property type="evidence" value="ECO:0007669"/>
    <property type="project" value="TreeGrafter"/>
</dbReference>
<dbReference type="InterPro" id="IPR012327">
    <property type="entry name" value="MeTrfase_D12"/>
</dbReference>
<dbReference type="PANTHER" id="PTHR30481:SF3">
    <property type="entry name" value="DNA ADENINE METHYLASE"/>
    <property type="match status" value="1"/>
</dbReference>
<evidence type="ECO:0000256" key="7">
    <source>
        <dbReference type="RuleBase" id="RU361257"/>
    </source>
</evidence>
<sequence>MTFHKSPLNYIGNKYKLLPQLVPLFPQDIGTAVDLFAGGCDVITNIDAKYKVANDRNDKLIELVRWIKETPTDALVDWMDSTIELYGLSKTNQEAYYQLRADYNERNNTAPMLFACICYCFNNQMRFNKQGKFNSAFGKNRSSFNEAIRGRLQQFHDNLQDVALGSSDFRLAYAWYELGEGDFVYCDPPYLISEAYYNESKKGWNGWNEQDDSDLVELLDKLEAQGVKFGMSNLMRHKGKTNEGLLAWSKKYKTYYLDKSYKNCVYCWKPSDEPTQEVYITNI</sequence>
<dbReference type="GO" id="GO:0032259">
    <property type="term" value="P:methylation"/>
    <property type="evidence" value="ECO:0007669"/>
    <property type="project" value="UniProtKB-KW"/>
</dbReference>
<reference evidence="8 9" key="1">
    <citation type="submission" date="2011-10" db="EMBL/GenBank/DDBJ databases">
        <title>Whole genome sequence of Selenomonas ruminantium subsp. lactilytica TAM6421.</title>
        <authorList>
            <person name="Oguchi A."/>
            <person name="Ankai A."/>
            <person name="Kaneko J."/>
            <person name="Yamada-Narita S."/>
            <person name="Fukui S."/>
            <person name="Takahashi M."/>
            <person name="Onodera T."/>
            <person name="Kojima S."/>
            <person name="Fushimi T."/>
            <person name="Abe N."/>
            <person name="Kamio Y."/>
            <person name="Yamazaki S."/>
            <person name="Fujita N."/>
        </authorList>
    </citation>
    <scope>NUCLEOTIDE SEQUENCE [LARGE SCALE GENOMIC DNA]</scope>
    <source>
        <strain evidence="9">NBRC 103574 / TAM6421</strain>
        <plasmid evidence="8 9">pSRC4</plasmid>
    </source>
</reference>
<dbReference type="EMBL" id="AP012294">
    <property type="protein sequence ID" value="BAL84740.1"/>
    <property type="molecule type" value="Genomic_DNA"/>
</dbReference>
<dbReference type="PROSITE" id="PS00092">
    <property type="entry name" value="N6_MTASE"/>
    <property type="match status" value="1"/>
</dbReference>
<dbReference type="PIRSF" id="PIRSF000398">
    <property type="entry name" value="M_m6A_EcoRV"/>
    <property type="match status" value="1"/>
</dbReference>
<evidence type="ECO:0000313" key="9">
    <source>
        <dbReference type="Proteomes" id="UP000007887"/>
    </source>
</evidence>
<dbReference type="GO" id="GO:1904047">
    <property type="term" value="F:S-adenosyl-L-methionine binding"/>
    <property type="evidence" value="ECO:0007669"/>
    <property type="project" value="TreeGrafter"/>
</dbReference>
<dbReference type="EC" id="2.1.1.72" evidence="2 7"/>
<dbReference type="HOGENOM" id="CLU_077381_0_0_9"/>
<comment type="similarity">
    <text evidence="1 7">Belongs to the N(4)/N(6)-methyltransferase family.</text>
</comment>
<dbReference type="REBASE" id="46715">
    <property type="entry name" value="M.Sru6421ORF890P"/>
</dbReference>
<dbReference type="GO" id="GO:0043565">
    <property type="term" value="F:sequence-specific DNA binding"/>
    <property type="evidence" value="ECO:0007669"/>
    <property type="project" value="TreeGrafter"/>
</dbReference>
<dbReference type="NCBIfam" id="TIGR00571">
    <property type="entry name" value="dam"/>
    <property type="match status" value="1"/>
</dbReference>
<dbReference type="OrthoDB" id="9805629at2"/>
<dbReference type="PRINTS" id="PR00505">
    <property type="entry name" value="D12N6MTFRASE"/>
</dbReference>
<evidence type="ECO:0000256" key="6">
    <source>
        <dbReference type="ARBA" id="ARBA00047942"/>
    </source>
</evidence>
<evidence type="ECO:0000313" key="8">
    <source>
        <dbReference type="EMBL" id="BAL84740.1"/>
    </source>
</evidence>
<dbReference type="Gene3D" id="3.40.50.150">
    <property type="entry name" value="Vaccinia Virus protein VP39"/>
    <property type="match status" value="1"/>
</dbReference>
<evidence type="ECO:0000256" key="4">
    <source>
        <dbReference type="ARBA" id="ARBA00022679"/>
    </source>
</evidence>
<evidence type="ECO:0000256" key="2">
    <source>
        <dbReference type="ARBA" id="ARBA00011900"/>
    </source>
</evidence>
<evidence type="ECO:0000256" key="3">
    <source>
        <dbReference type="ARBA" id="ARBA00022603"/>
    </source>
</evidence>
<keyword evidence="3 7" id="KW-0489">Methyltransferase</keyword>
<gene>
    <name evidence="8" type="primary">dam</name>
    <name evidence="8" type="ordered locus">SELR_pSRC400890</name>
</gene>
<dbReference type="PANTHER" id="PTHR30481">
    <property type="entry name" value="DNA ADENINE METHYLASE"/>
    <property type="match status" value="1"/>
</dbReference>